<reference evidence="2" key="1">
    <citation type="submission" date="2016-01" db="EMBL/GenBank/DDBJ databases">
        <authorList>
            <person name="Peeters C."/>
        </authorList>
    </citation>
    <scope>NUCLEOTIDE SEQUENCE [LARGE SCALE GENOMIC DNA]</scope>
    <source>
        <strain evidence="2">LMG 29323</strain>
    </source>
</reference>
<dbReference type="AlphaFoldDB" id="A0A158B7U4"/>
<dbReference type="STRING" id="1777141.AWB80_03074"/>
<proteinExistence type="predicted"/>
<dbReference type="EMBL" id="FCOE02000009">
    <property type="protein sequence ID" value="SAK65447.1"/>
    <property type="molecule type" value="Genomic_DNA"/>
</dbReference>
<feature type="region of interest" description="Disordered" evidence="1">
    <location>
        <begin position="43"/>
        <end position="70"/>
    </location>
</feature>
<evidence type="ECO:0000313" key="2">
    <source>
        <dbReference type="EMBL" id="SAK65447.1"/>
    </source>
</evidence>
<gene>
    <name evidence="2" type="ORF">AWB80_03074</name>
</gene>
<evidence type="ECO:0000313" key="3">
    <source>
        <dbReference type="Proteomes" id="UP000054911"/>
    </source>
</evidence>
<feature type="region of interest" description="Disordered" evidence="1">
    <location>
        <begin position="1"/>
        <end position="25"/>
    </location>
</feature>
<comment type="caution">
    <text evidence="2">The sequence shown here is derived from an EMBL/GenBank/DDBJ whole genome shotgun (WGS) entry which is preliminary data.</text>
</comment>
<name>A0A158B7U4_9BURK</name>
<feature type="compositionally biased region" description="Basic and acidic residues" evidence="1">
    <location>
        <begin position="58"/>
        <end position="70"/>
    </location>
</feature>
<evidence type="ECO:0000256" key="1">
    <source>
        <dbReference type="SAM" id="MobiDB-lite"/>
    </source>
</evidence>
<accession>A0A158B7U4</accession>
<dbReference type="OrthoDB" id="9935307at2"/>
<dbReference type="Proteomes" id="UP000054911">
    <property type="component" value="Unassembled WGS sequence"/>
</dbReference>
<sequence>MSKVKAKATTGFMHGKNYRKGDDVHETPEVIADLEKAGLVKTEGAAEEKAALVPSNKKAPEPENKSKAAK</sequence>
<dbReference type="RefSeq" id="WP_061175554.1">
    <property type="nucleotide sequence ID" value="NZ_FCOE02000009.1"/>
</dbReference>
<keyword evidence="3" id="KW-1185">Reference proteome</keyword>
<organism evidence="2 3">
    <name type="scientific">Caballeronia pedi</name>
    <dbReference type="NCBI Taxonomy" id="1777141"/>
    <lineage>
        <taxon>Bacteria</taxon>
        <taxon>Pseudomonadati</taxon>
        <taxon>Pseudomonadota</taxon>
        <taxon>Betaproteobacteria</taxon>
        <taxon>Burkholderiales</taxon>
        <taxon>Burkholderiaceae</taxon>
        <taxon>Caballeronia</taxon>
    </lineage>
</organism>
<protein>
    <submittedName>
        <fullName evidence="2">Uncharacterized protein</fullName>
    </submittedName>
</protein>